<gene>
    <name evidence="10" type="ORF">BECKTC1821E_GA0114239_100288</name>
</gene>
<evidence type="ECO:0000256" key="7">
    <source>
        <dbReference type="PROSITE-ProRule" id="PRU00169"/>
    </source>
</evidence>
<keyword evidence="7" id="KW-0597">Phosphoprotein</keyword>
<accession>A0A450YA89</accession>
<dbReference type="PRINTS" id="PR00344">
    <property type="entry name" value="BCTRLSENSOR"/>
</dbReference>
<keyword evidence="4" id="KW-0547">Nucleotide-binding</keyword>
<sequence length="804" mass="90591">MNETDFSDAFSSHEQAGLVGRVVPAHIKKVRLDHCDLDLLDEGTGSVIGQGRLYQADSLAWEDRRLLAEIRKYQRDEILEKVFVRRLRHEDGEALWYVHERWGKCNPWNDLALRQDDVIVGTIIRIVPMRGRERVGYLVQLEVGAPIQTDESGIIEPCERAQPDIEVLLPDGELPWGDGGLEMAPPDANIQRMSLEVGDPIQALVREVRLPPMDPIVSVTRLIHRRDVTAQRTFQHRGNLACWRFWRFLGEAKIEENLAAPEVTAGDAPYANRRLLLADDDPRGLISQSELLESMGAKVHGVEVRPGDFSRVVDEVVMALHQDDFDLLLIDNNLPGRDLGQTLIGRVRTRIGDEHPARFALITADGTRAPSNDARMGLCAKGVIGFVRRPLKHLVLHRLLAGEEVWEDAASLPKAHGLAPRLPASKGAPTLQETLEVIARQRGIGFAMLFRATRKLDAQDLITAGIAAPFTWDEYPEVLNRTDLRVLVEGKKNNLKITHLEGGNELLHIGRKIHSHWKILELSASRWIFGVGYEPGKDIESQLPIWRMAIAATMDAQDWRGWARHVSSFVQLGMAHQGLSHEIVHLQSEFRNLLGILRRQVGKFDADAKLGEKNKEDLLGRVAALTKSNEDLLEFSQRQLRAQALRHRMVFLPDAVATIRRIVEAECREAEVALHVVEPLLLALPLSNAALILPVVNLLVNAAKHHYRQENRRVELFFDVEEIAKDKPMLLIDARDNGPGLDQRALERLWQPGFSQASDPNERHGMGLWLSRQLVEEASGTLDLHENWRGIGAYFRIRLPIHLG</sequence>
<dbReference type="SMART" id="SM00387">
    <property type="entry name" value="HATPase_c"/>
    <property type="match status" value="1"/>
</dbReference>
<proteinExistence type="predicted"/>
<organism evidence="10">
    <name type="scientific">Candidatus Kentrum sp. TC</name>
    <dbReference type="NCBI Taxonomy" id="2126339"/>
    <lineage>
        <taxon>Bacteria</taxon>
        <taxon>Pseudomonadati</taxon>
        <taxon>Pseudomonadota</taxon>
        <taxon>Gammaproteobacteria</taxon>
        <taxon>Candidatus Kentrum</taxon>
    </lineage>
</organism>
<dbReference type="PROSITE" id="PS50110">
    <property type="entry name" value="RESPONSE_REGULATORY"/>
    <property type="match status" value="1"/>
</dbReference>
<dbReference type="Gene3D" id="3.40.50.2300">
    <property type="match status" value="1"/>
</dbReference>
<feature type="modified residue" description="4-aspartylphosphate" evidence="7">
    <location>
        <position position="331"/>
    </location>
</feature>
<keyword evidence="3" id="KW-0808">Transferase</keyword>
<feature type="domain" description="Histidine kinase" evidence="8">
    <location>
        <begin position="578"/>
        <end position="803"/>
    </location>
</feature>
<dbReference type="PANTHER" id="PTHR44936">
    <property type="entry name" value="SENSOR PROTEIN CREC"/>
    <property type="match status" value="1"/>
</dbReference>
<comment type="catalytic activity">
    <reaction evidence="1">
        <text>ATP + protein L-histidine = ADP + protein N-phospho-L-histidine.</text>
        <dbReference type="EC" id="2.7.13.3"/>
    </reaction>
</comment>
<dbReference type="EC" id="2.7.13.3" evidence="2"/>
<protein>
    <recommendedName>
        <fullName evidence="2">histidine kinase</fullName>
        <ecNumber evidence="2">2.7.13.3</ecNumber>
    </recommendedName>
</protein>
<dbReference type="GO" id="GO:0000160">
    <property type="term" value="P:phosphorelay signal transduction system"/>
    <property type="evidence" value="ECO:0007669"/>
    <property type="project" value="InterPro"/>
</dbReference>
<dbReference type="InterPro" id="IPR001789">
    <property type="entry name" value="Sig_transdc_resp-reg_receiver"/>
</dbReference>
<evidence type="ECO:0000313" key="10">
    <source>
        <dbReference type="EMBL" id="VFK38456.1"/>
    </source>
</evidence>
<dbReference type="InterPro" id="IPR005467">
    <property type="entry name" value="His_kinase_dom"/>
</dbReference>
<dbReference type="SUPFAM" id="SSF52172">
    <property type="entry name" value="CheY-like"/>
    <property type="match status" value="1"/>
</dbReference>
<keyword evidence="5 10" id="KW-0418">Kinase</keyword>
<dbReference type="InterPro" id="IPR004358">
    <property type="entry name" value="Sig_transdc_His_kin-like_C"/>
</dbReference>
<feature type="domain" description="Response regulatory" evidence="9">
    <location>
        <begin position="274"/>
        <end position="404"/>
    </location>
</feature>
<dbReference type="SUPFAM" id="SSF55874">
    <property type="entry name" value="ATPase domain of HSP90 chaperone/DNA topoisomerase II/histidine kinase"/>
    <property type="match status" value="1"/>
</dbReference>
<name>A0A450YA89_9GAMM</name>
<dbReference type="InterPro" id="IPR050980">
    <property type="entry name" value="2C_sensor_his_kinase"/>
</dbReference>
<evidence type="ECO:0000256" key="6">
    <source>
        <dbReference type="ARBA" id="ARBA00022840"/>
    </source>
</evidence>
<dbReference type="AlphaFoldDB" id="A0A450YA89"/>
<evidence type="ECO:0000256" key="3">
    <source>
        <dbReference type="ARBA" id="ARBA00022679"/>
    </source>
</evidence>
<dbReference type="Pfam" id="PF02518">
    <property type="entry name" value="HATPase_c"/>
    <property type="match status" value="1"/>
</dbReference>
<dbReference type="Gene3D" id="3.30.565.10">
    <property type="entry name" value="Histidine kinase-like ATPase, C-terminal domain"/>
    <property type="match status" value="1"/>
</dbReference>
<evidence type="ECO:0000256" key="4">
    <source>
        <dbReference type="ARBA" id="ARBA00022741"/>
    </source>
</evidence>
<evidence type="ECO:0000259" key="8">
    <source>
        <dbReference type="PROSITE" id="PS50109"/>
    </source>
</evidence>
<dbReference type="InterPro" id="IPR036890">
    <property type="entry name" value="HATPase_C_sf"/>
</dbReference>
<evidence type="ECO:0000256" key="5">
    <source>
        <dbReference type="ARBA" id="ARBA00022777"/>
    </source>
</evidence>
<evidence type="ECO:0000256" key="2">
    <source>
        <dbReference type="ARBA" id="ARBA00012438"/>
    </source>
</evidence>
<evidence type="ECO:0000259" key="9">
    <source>
        <dbReference type="PROSITE" id="PS50110"/>
    </source>
</evidence>
<dbReference type="PANTHER" id="PTHR44936:SF10">
    <property type="entry name" value="SENSOR PROTEIN RSTB"/>
    <property type="match status" value="1"/>
</dbReference>
<dbReference type="InterPro" id="IPR003594">
    <property type="entry name" value="HATPase_dom"/>
</dbReference>
<keyword evidence="6" id="KW-0067">ATP-binding</keyword>
<dbReference type="InterPro" id="IPR011006">
    <property type="entry name" value="CheY-like_superfamily"/>
</dbReference>
<dbReference type="EMBL" id="CAADFT010000002">
    <property type="protein sequence ID" value="VFK38456.1"/>
    <property type="molecule type" value="Genomic_DNA"/>
</dbReference>
<dbReference type="GO" id="GO:0005524">
    <property type="term" value="F:ATP binding"/>
    <property type="evidence" value="ECO:0007669"/>
    <property type="project" value="UniProtKB-KW"/>
</dbReference>
<reference evidence="10" key="1">
    <citation type="submission" date="2019-02" db="EMBL/GenBank/DDBJ databases">
        <authorList>
            <person name="Gruber-Vodicka R. H."/>
            <person name="Seah K. B. B."/>
        </authorList>
    </citation>
    <scope>NUCLEOTIDE SEQUENCE</scope>
    <source>
        <strain evidence="10">BECK_BZ125</strain>
    </source>
</reference>
<dbReference type="GO" id="GO:0004673">
    <property type="term" value="F:protein histidine kinase activity"/>
    <property type="evidence" value="ECO:0007669"/>
    <property type="project" value="UniProtKB-EC"/>
</dbReference>
<evidence type="ECO:0000256" key="1">
    <source>
        <dbReference type="ARBA" id="ARBA00000085"/>
    </source>
</evidence>
<dbReference type="PROSITE" id="PS50109">
    <property type="entry name" value="HIS_KIN"/>
    <property type="match status" value="1"/>
</dbReference>